<evidence type="ECO:0000256" key="5">
    <source>
        <dbReference type="ARBA" id="ARBA00013179"/>
    </source>
</evidence>
<keyword evidence="15 18" id="KW-0443">Lipid metabolism</keyword>
<evidence type="ECO:0000256" key="3">
    <source>
        <dbReference type="ARBA" id="ARBA00010525"/>
    </source>
</evidence>
<comment type="caution">
    <text evidence="19">The sequence shown here is derived from an EMBL/GenBank/DDBJ whole genome shotgun (WGS) entry which is preliminary data.</text>
</comment>
<proteinExistence type="inferred from homology"/>
<evidence type="ECO:0000256" key="8">
    <source>
        <dbReference type="ARBA" id="ARBA00022452"/>
    </source>
</evidence>
<dbReference type="Pfam" id="PF02253">
    <property type="entry name" value="PLA1"/>
    <property type="match status" value="1"/>
</dbReference>
<dbReference type="RefSeq" id="WP_243318549.1">
    <property type="nucleotide sequence ID" value="NZ_JALGCL010000001.1"/>
</dbReference>
<keyword evidence="17 18" id="KW-0998">Cell outer membrane</keyword>
<reference evidence="19 20" key="1">
    <citation type="submission" date="2022-03" db="EMBL/GenBank/DDBJ databases">
        <title>Luteimonas soily sp. nov., a novel bacterium isolated from the soil.</title>
        <authorList>
            <person name="Zhang X."/>
        </authorList>
    </citation>
    <scope>NUCLEOTIDE SEQUENCE [LARGE SCALE GENOMIC DNA]</scope>
    <source>
        <strain evidence="19 20">50</strain>
    </source>
</reference>
<keyword evidence="9" id="KW-0812">Transmembrane</keyword>
<keyword evidence="14 18" id="KW-0442">Lipid degradation</keyword>
<evidence type="ECO:0000256" key="1">
    <source>
        <dbReference type="ARBA" id="ARBA00000111"/>
    </source>
</evidence>
<gene>
    <name evidence="19" type="ORF">MQC88_01410</name>
</gene>
<comment type="subunit">
    <text evidence="4 18">Homodimer; dimerization is reversible, and the dimeric form is the active one.</text>
</comment>
<dbReference type="EC" id="3.1.1.4" evidence="6 18"/>
<protein>
    <recommendedName>
        <fullName evidence="7 18">Phospholipase A1</fullName>
        <ecNumber evidence="5 18">3.1.1.32</ecNumber>
        <ecNumber evidence="6 18">3.1.1.4</ecNumber>
    </recommendedName>
    <alternativeName>
        <fullName evidence="18">Phosphatidylcholine 1-acylhydrolase</fullName>
    </alternativeName>
</protein>
<evidence type="ECO:0000256" key="9">
    <source>
        <dbReference type="ARBA" id="ARBA00022692"/>
    </source>
</evidence>
<dbReference type="PRINTS" id="PR01486">
    <property type="entry name" value="PHPHLIPASEA1"/>
</dbReference>
<keyword evidence="8" id="KW-1134">Transmembrane beta strand</keyword>
<evidence type="ECO:0000256" key="11">
    <source>
        <dbReference type="ARBA" id="ARBA00022729"/>
    </source>
</evidence>
<keyword evidence="16" id="KW-0472">Membrane</keyword>
<evidence type="ECO:0000313" key="20">
    <source>
        <dbReference type="Proteomes" id="UP001165423"/>
    </source>
</evidence>
<keyword evidence="13 18" id="KW-0106">Calcium</keyword>
<comment type="similarity">
    <text evidence="3 18">Belongs to the phospholipase A1 family.</text>
</comment>
<dbReference type="EMBL" id="JALGCL010000001">
    <property type="protein sequence ID" value="MCJ0824630.1"/>
    <property type="molecule type" value="Genomic_DNA"/>
</dbReference>
<dbReference type="EC" id="3.1.1.32" evidence="5 18"/>
<keyword evidence="11 18" id="KW-0732">Signal</keyword>
<evidence type="ECO:0000256" key="10">
    <source>
        <dbReference type="ARBA" id="ARBA00022723"/>
    </source>
</evidence>
<accession>A0ABT0A0Y7</accession>
<evidence type="ECO:0000256" key="2">
    <source>
        <dbReference type="ARBA" id="ARBA00001604"/>
    </source>
</evidence>
<evidence type="ECO:0000256" key="14">
    <source>
        <dbReference type="ARBA" id="ARBA00022963"/>
    </source>
</evidence>
<keyword evidence="12 18" id="KW-0378">Hydrolase</keyword>
<evidence type="ECO:0000256" key="13">
    <source>
        <dbReference type="ARBA" id="ARBA00022837"/>
    </source>
</evidence>
<dbReference type="InterPro" id="IPR036541">
    <property type="entry name" value="PLipase_A1_sf"/>
</dbReference>
<evidence type="ECO:0000256" key="7">
    <source>
        <dbReference type="ARBA" id="ARBA00021726"/>
    </source>
</evidence>
<keyword evidence="20" id="KW-1185">Reference proteome</keyword>
<sequence>MTRTSAFLILVPPLYFVAPAHAQETGARAAIDACIAIEIDAARLACYDQAAGRQSRTPQQADAAAASARQYRKAVAAPAESTPLPRTERARRALSDLFDQDSDPVDAAIANAGKGSLLDSRWELARDSKLGTFNFRAYKPVYLFPAFWSSKPNAMPRSPNPDNTVAAPQALDDVEAKFQISFKTKAVENLFGDNGDLWMAYTQSSRWQVYNGEASRPFRETNYEPEVLLAFRTGYSLLGWKGRMAAVGINHQSNGRADPLSRSWNRVMFNIGLDREGWALTLRPWVRIADGNDDDNPDISDYMGRGDATLVRVLPDGQQFSLMLRHSLRGGDRAHGAAQLDWGFPLHGGFRGHLQLSDGYGESLIDYNHRATWIGLGVSLMEWY</sequence>
<evidence type="ECO:0000256" key="12">
    <source>
        <dbReference type="ARBA" id="ARBA00022801"/>
    </source>
</evidence>
<evidence type="ECO:0000256" key="18">
    <source>
        <dbReference type="RuleBase" id="RU366027"/>
    </source>
</evidence>
<dbReference type="Proteomes" id="UP001165423">
    <property type="component" value="Unassembled WGS sequence"/>
</dbReference>
<comment type="subcellular location">
    <subcellularLocation>
        <location evidence="18">Cell outer membrane</location>
        <topology evidence="18">Multi-pass membrane protein</topology>
    </subcellularLocation>
    <text evidence="18">One of the very few enzymes located there.</text>
</comment>
<evidence type="ECO:0000256" key="17">
    <source>
        <dbReference type="ARBA" id="ARBA00023237"/>
    </source>
</evidence>
<evidence type="ECO:0000256" key="4">
    <source>
        <dbReference type="ARBA" id="ARBA00011702"/>
    </source>
</evidence>
<name>A0ABT0A0Y7_9GAMM</name>
<evidence type="ECO:0000256" key="15">
    <source>
        <dbReference type="ARBA" id="ARBA00023098"/>
    </source>
</evidence>
<dbReference type="Gene3D" id="2.40.230.10">
    <property type="entry name" value="Phospholipase A1"/>
    <property type="match status" value="1"/>
</dbReference>
<feature type="signal peptide" evidence="18">
    <location>
        <begin position="1"/>
        <end position="22"/>
    </location>
</feature>
<feature type="chain" id="PRO_5044995491" description="Phospholipase A1" evidence="18">
    <location>
        <begin position="23"/>
        <end position="384"/>
    </location>
</feature>
<evidence type="ECO:0000313" key="19">
    <source>
        <dbReference type="EMBL" id="MCJ0824630.1"/>
    </source>
</evidence>
<dbReference type="CDD" id="cd00541">
    <property type="entry name" value="OMPLA"/>
    <property type="match status" value="1"/>
</dbReference>
<organism evidence="19 20">
    <name type="scientific">Cognatiluteimonas sedimenti</name>
    <dbReference type="NCBI Taxonomy" id="2927791"/>
    <lineage>
        <taxon>Bacteria</taxon>
        <taxon>Pseudomonadati</taxon>
        <taxon>Pseudomonadota</taxon>
        <taxon>Gammaproteobacteria</taxon>
        <taxon>Lysobacterales</taxon>
        <taxon>Lysobacteraceae</taxon>
        <taxon>Cognatiluteimonas</taxon>
    </lineage>
</organism>
<comment type="cofactor">
    <cofactor evidence="18">
        <name>Ca(2+)</name>
        <dbReference type="ChEBI" id="CHEBI:29108"/>
    </cofactor>
    <text evidence="18">Binds 1 Ca(2+) ion per monomer. In the dimeric form the Ca(2+) is bound by different amino acids with binding of each Ca(2+) shared with ligands coming from each monomer. The Ca(2+) ion may have a role in catalysis.</text>
</comment>
<dbReference type="InterPro" id="IPR003187">
    <property type="entry name" value="PLipase_A1"/>
</dbReference>
<dbReference type="SUPFAM" id="SSF56931">
    <property type="entry name" value="Outer membrane phospholipase A (OMPLA)"/>
    <property type="match status" value="1"/>
</dbReference>
<comment type="function">
    <text evidence="18">Hydrolysis of phosphatidylcholine with phospholipase A2 (EC 3.1.1.4) and phospholipase A1 (EC 3.1.1.32) activities.</text>
</comment>
<comment type="catalytic activity">
    <reaction evidence="2 18">
        <text>a 1,2-diacyl-sn-glycero-3-phosphocholine + H2O = a 1-acyl-sn-glycero-3-phosphocholine + a fatty acid + H(+)</text>
        <dbReference type="Rhea" id="RHEA:15801"/>
        <dbReference type="ChEBI" id="CHEBI:15377"/>
        <dbReference type="ChEBI" id="CHEBI:15378"/>
        <dbReference type="ChEBI" id="CHEBI:28868"/>
        <dbReference type="ChEBI" id="CHEBI:57643"/>
        <dbReference type="ChEBI" id="CHEBI:58168"/>
        <dbReference type="EC" id="3.1.1.4"/>
    </reaction>
</comment>
<dbReference type="PANTHER" id="PTHR40457">
    <property type="entry name" value="PHOSPHOLIPASE A1"/>
    <property type="match status" value="1"/>
</dbReference>
<keyword evidence="10 18" id="KW-0479">Metal-binding</keyword>
<evidence type="ECO:0000256" key="16">
    <source>
        <dbReference type="ARBA" id="ARBA00023136"/>
    </source>
</evidence>
<evidence type="ECO:0000256" key="6">
    <source>
        <dbReference type="ARBA" id="ARBA00013278"/>
    </source>
</evidence>
<dbReference type="PANTHER" id="PTHR40457:SF1">
    <property type="entry name" value="PHOSPHOLIPASE A1"/>
    <property type="match status" value="1"/>
</dbReference>
<comment type="catalytic activity">
    <reaction evidence="1 18">
        <text>a 1,2-diacyl-sn-glycero-3-phosphocholine + H2O = a 2-acyl-sn-glycero-3-phosphocholine + a fatty acid + H(+)</text>
        <dbReference type="Rhea" id="RHEA:18689"/>
        <dbReference type="ChEBI" id="CHEBI:15377"/>
        <dbReference type="ChEBI" id="CHEBI:15378"/>
        <dbReference type="ChEBI" id="CHEBI:28868"/>
        <dbReference type="ChEBI" id="CHEBI:57643"/>
        <dbReference type="ChEBI" id="CHEBI:57875"/>
        <dbReference type="EC" id="3.1.1.32"/>
    </reaction>
</comment>